<dbReference type="OrthoDB" id="6105938at2759"/>
<dbReference type="PANTHER" id="PTHR38846">
    <property type="entry name" value="C3H1-TYPE DOMAIN-CONTAINING PROTEIN"/>
    <property type="match status" value="1"/>
</dbReference>
<protein>
    <submittedName>
        <fullName evidence="2">Uncharacterized protein</fullName>
    </submittedName>
</protein>
<feature type="region of interest" description="Disordered" evidence="1">
    <location>
        <begin position="89"/>
        <end position="139"/>
    </location>
</feature>
<keyword evidence="3" id="KW-1185">Reference proteome</keyword>
<feature type="compositionally biased region" description="Basic and acidic residues" evidence="1">
    <location>
        <begin position="103"/>
        <end position="115"/>
    </location>
</feature>
<evidence type="ECO:0000313" key="2">
    <source>
        <dbReference type="EMBL" id="KAF7310270.1"/>
    </source>
</evidence>
<proteinExistence type="predicted"/>
<name>A0A8H6T6E2_9AGAR</name>
<gene>
    <name evidence="2" type="ORF">MIND_00400900</name>
</gene>
<evidence type="ECO:0000256" key="1">
    <source>
        <dbReference type="SAM" id="MobiDB-lite"/>
    </source>
</evidence>
<dbReference type="AlphaFoldDB" id="A0A8H6T6E2"/>
<sequence length="403" mass="44862">MTASDDDLELYGMDDYSPAFLVALDAAEEAFPSSFCAPPPSSLPLPTQVSTASKAEDDDDDDDEFGWDAMPLTQEMHDALEQMEEAYMGRSQMSEDSETLVGEGERMRMSDVEVRSEEEESLGTRAVKTEVDSDSDVEICSPVKPRRVVLKLGAPSNPVSRKRKRASTPYPVGDSDAESDFSDDMDIYTPAERKPIIPRRIHSPISLSSSSSRSPSPPPTRAQPPAPPPTHLSEFFGSFPEFKYDPAGPSTQQYDALRDLYRARREWNPDVAKRAAAAFKTAMTMTFTDLYGAENSLENWQRLCEEVRAEPLPGTIGECQQAMRDAHVNLVDLTDKAYTGRPVVRFPSEQALASYTFATKKFFPLERARESPLLRLLLRHILSPRVEGRPLAGGPPCKRQRTM</sequence>
<feature type="compositionally biased region" description="Acidic residues" evidence="1">
    <location>
        <begin position="175"/>
        <end position="186"/>
    </location>
</feature>
<dbReference type="EMBL" id="JACAZF010000003">
    <property type="protein sequence ID" value="KAF7310270.1"/>
    <property type="molecule type" value="Genomic_DNA"/>
</dbReference>
<feature type="region of interest" description="Disordered" evidence="1">
    <location>
        <begin position="151"/>
        <end position="233"/>
    </location>
</feature>
<feature type="region of interest" description="Disordered" evidence="1">
    <location>
        <begin position="32"/>
        <end position="67"/>
    </location>
</feature>
<feature type="compositionally biased region" description="Pro residues" evidence="1">
    <location>
        <begin position="215"/>
        <end position="230"/>
    </location>
</feature>
<reference evidence="2" key="1">
    <citation type="submission" date="2020-05" db="EMBL/GenBank/DDBJ databases">
        <title>Mycena genomes resolve the evolution of fungal bioluminescence.</title>
        <authorList>
            <person name="Tsai I.J."/>
        </authorList>
    </citation>
    <scope>NUCLEOTIDE SEQUENCE</scope>
    <source>
        <strain evidence="2">171206Taipei</strain>
    </source>
</reference>
<dbReference type="GeneID" id="59343351"/>
<dbReference type="RefSeq" id="XP_037223720.1">
    <property type="nucleotide sequence ID" value="XM_037360835.1"/>
</dbReference>
<feature type="compositionally biased region" description="Acidic residues" evidence="1">
    <location>
        <begin position="56"/>
        <end position="66"/>
    </location>
</feature>
<comment type="caution">
    <text evidence="2">The sequence shown here is derived from an EMBL/GenBank/DDBJ whole genome shotgun (WGS) entry which is preliminary data.</text>
</comment>
<accession>A0A8H6T6E2</accession>
<dbReference type="PANTHER" id="PTHR38846:SF1">
    <property type="entry name" value="C3H1-TYPE DOMAIN-CONTAINING PROTEIN"/>
    <property type="match status" value="1"/>
</dbReference>
<organism evidence="2 3">
    <name type="scientific">Mycena indigotica</name>
    <dbReference type="NCBI Taxonomy" id="2126181"/>
    <lineage>
        <taxon>Eukaryota</taxon>
        <taxon>Fungi</taxon>
        <taxon>Dikarya</taxon>
        <taxon>Basidiomycota</taxon>
        <taxon>Agaricomycotina</taxon>
        <taxon>Agaricomycetes</taxon>
        <taxon>Agaricomycetidae</taxon>
        <taxon>Agaricales</taxon>
        <taxon>Marasmiineae</taxon>
        <taxon>Mycenaceae</taxon>
        <taxon>Mycena</taxon>
    </lineage>
</organism>
<evidence type="ECO:0000313" key="3">
    <source>
        <dbReference type="Proteomes" id="UP000636479"/>
    </source>
</evidence>
<feature type="compositionally biased region" description="Low complexity" evidence="1">
    <location>
        <begin position="203"/>
        <end position="214"/>
    </location>
</feature>
<dbReference type="Proteomes" id="UP000636479">
    <property type="component" value="Unassembled WGS sequence"/>
</dbReference>